<dbReference type="PRINTS" id="PR00081">
    <property type="entry name" value="GDHRDH"/>
</dbReference>
<dbReference type="PANTHER" id="PTHR43639:SF1">
    <property type="entry name" value="SHORT-CHAIN DEHYDROGENASE_REDUCTASE FAMILY PROTEIN"/>
    <property type="match status" value="1"/>
</dbReference>
<organism evidence="4 5">
    <name type="scientific">Agarivorans aestuarii</name>
    <dbReference type="NCBI Taxonomy" id="1563703"/>
    <lineage>
        <taxon>Bacteria</taxon>
        <taxon>Pseudomonadati</taxon>
        <taxon>Pseudomonadota</taxon>
        <taxon>Gammaproteobacteria</taxon>
        <taxon>Alteromonadales</taxon>
        <taxon>Alteromonadaceae</taxon>
        <taxon>Agarivorans</taxon>
    </lineage>
</organism>
<dbReference type="PANTHER" id="PTHR43639">
    <property type="entry name" value="OXIDOREDUCTASE, SHORT-CHAIN DEHYDROGENASE/REDUCTASE FAMILY (AFU_ORTHOLOGUE AFUA_5G02870)"/>
    <property type="match status" value="1"/>
</dbReference>
<dbReference type="Proteomes" id="UP001310248">
    <property type="component" value="Unassembled WGS sequence"/>
</dbReference>
<dbReference type="EMBL" id="JAYDYW010000006">
    <property type="protein sequence ID" value="MEE1673787.1"/>
    <property type="molecule type" value="Genomic_DNA"/>
</dbReference>
<dbReference type="RefSeq" id="WP_329775035.1">
    <property type="nucleotide sequence ID" value="NZ_JAYDYW010000006.1"/>
</dbReference>
<accession>A0ABU7G3D5</accession>
<dbReference type="InterPro" id="IPR002347">
    <property type="entry name" value="SDR_fam"/>
</dbReference>
<dbReference type="Pfam" id="PF00106">
    <property type="entry name" value="adh_short"/>
    <property type="match status" value="1"/>
</dbReference>
<evidence type="ECO:0000256" key="1">
    <source>
        <dbReference type="ARBA" id="ARBA00006484"/>
    </source>
</evidence>
<gene>
    <name evidence="4" type="ORF">SNR37_003214</name>
</gene>
<evidence type="ECO:0000256" key="2">
    <source>
        <dbReference type="ARBA" id="ARBA00023002"/>
    </source>
</evidence>
<sequence length="229" mass="24184">MQVAGKWALVTGASRGVGLRVVKALAAKGAKVIVHSRSVSASQKVVDEITRHQGFAVAVEAELSNPQAVASLVEQVNQLSGHSLAVLYNNAAIMTPWREDAVVPAEDYALSFQVNCIAPAALCDAFLPQMKQQGEGRIVNVTSGIADQPQLMAYSCSKAALDRYVRDMLPSLAGSGVLMNLMDPGWLQTDLGGEQAPNHPDSVIPGALVPVLLEDNAGSGRLYCAQDYS</sequence>
<reference evidence="5" key="1">
    <citation type="submission" date="2023-07" db="EMBL/GenBank/DDBJ databases">
        <title>Draft genome sequence of Agarivorans aestuarii strain ZMCS4, a CAZymes producing bacteria isolated from the marine brown algae Clodostephus spongiosus.</title>
        <authorList>
            <person name="Lorente B."/>
            <person name="Cabral C."/>
            <person name="Frias J."/>
            <person name="Faria J."/>
            <person name="Toubarro D."/>
        </authorList>
    </citation>
    <scope>NUCLEOTIDE SEQUENCE [LARGE SCALE GENOMIC DNA]</scope>
    <source>
        <strain evidence="5">ZMCS4</strain>
    </source>
</reference>
<protein>
    <submittedName>
        <fullName evidence="4">SDR family NAD(P)-dependent oxidoreductase</fullName>
    </submittedName>
</protein>
<name>A0ABU7G3D5_9ALTE</name>
<proteinExistence type="inferred from homology"/>
<evidence type="ECO:0000256" key="3">
    <source>
        <dbReference type="RuleBase" id="RU000363"/>
    </source>
</evidence>
<evidence type="ECO:0000313" key="5">
    <source>
        <dbReference type="Proteomes" id="UP001310248"/>
    </source>
</evidence>
<comment type="similarity">
    <text evidence="1 3">Belongs to the short-chain dehydrogenases/reductases (SDR) family.</text>
</comment>
<dbReference type="PRINTS" id="PR00080">
    <property type="entry name" value="SDRFAMILY"/>
</dbReference>
<comment type="caution">
    <text evidence="4">The sequence shown here is derived from an EMBL/GenBank/DDBJ whole genome shotgun (WGS) entry which is preliminary data.</text>
</comment>
<dbReference type="SUPFAM" id="SSF51735">
    <property type="entry name" value="NAD(P)-binding Rossmann-fold domains"/>
    <property type="match status" value="1"/>
</dbReference>
<evidence type="ECO:0000313" key="4">
    <source>
        <dbReference type="EMBL" id="MEE1673787.1"/>
    </source>
</evidence>
<keyword evidence="2" id="KW-0560">Oxidoreductase</keyword>
<keyword evidence="5" id="KW-1185">Reference proteome</keyword>
<dbReference type="Gene3D" id="3.40.50.720">
    <property type="entry name" value="NAD(P)-binding Rossmann-like Domain"/>
    <property type="match status" value="1"/>
</dbReference>
<dbReference type="InterPro" id="IPR036291">
    <property type="entry name" value="NAD(P)-bd_dom_sf"/>
</dbReference>